<dbReference type="InterPro" id="IPR036259">
    <property type="entry name" value="MFS_trans_sf"/>
</dbReference>
<evidence type="ECO:0000256" key="3">
    <source>
        <dbReference type="ARBA" id="ARBA00022989"/>
    </source>
</evidence>
<dbReference type="PANTHER" id="PTHR42718">
    <property type="entry name" value="MAJOR FACILITATOR SUPERFAMILY MULTIDRUG TRANSPORTER MFSC"/>
    <property type="match status" value="1"/>
</dbReference>
<accession>A0ABS4LQT8</accession>
<evidence type="ECO:0000256" key="2">
    <source>
        <dbReference type="ARBA" id="ARBA00022692"/>
    </source>
</evidence>
<feature type="transmembrane region" description="Helical" evidence="6">
    <location>
        <begin position="124"/>
        <end position="147"/>
    </location>
</feature>
<evidence type="ECO:0000313" key="7">
    <source>
        <dbReference type="EMBL" id="MBP2049723.1"/>
    </source>
</evidence>
<protein>
    <recommendedName>
        <fullName evidence="9">Major facilitator superfamily (MFS) profile domain-containing protein</fullName>
    </recommendedName>
</protein>
<feature type="transmembrane region" description="Helical" evidence="6">
    <location>
        <begin position="56"/>
        <end position="74"/>
    </location>
</feature>
<evidence type="ECO:0000256" key="4">
    <source>
        <dbReference type="ARBA" id="ARBA00023136"/>
    </source>
</evidence>
<evidence type="ECO:0000313" key="8">
    <source>
        <dbReference type="Proteomes" id="UP001519309"/>
    </source>
</evidence>
<reference evidence="7 8" key="1">
    <citation type="submission" date="2021-03" db="EMBL/GenBank/DDBJ databases">
        <title>Genomic Encyclopedia of Type Strains, Phase IV (KMG-IV): sequencing the most valuable type-strain genomes for metagenomic binning, comparative biology and taxonomic classification.</title>
        <authorList>
            <person name="Goeker M."/>
        </authorList>
    </citation>
    <scope>NUCLEOTIDE SEQUENCE [LARGE SCALE GENOMIC DNA]</scope>
    <source>
        <strain evidence="7 8">DSM 40499</strain>
    </source>
</reference>
<feature type="transmembrane region" description="Helical" evidence="6">
    <location>
        <begin position="20"/>
        <end position="44"/>
    </location>
</feature>
<feature type="transmembrane region" description="Helical" evidence="6">
    <location>
        <begin position="86"/>
        <end position="103"/>
    </location>
</feature>
<gene>
    <name evidence="7" type="ORF">J2Z21_002659</name>
</gene>
<name>A0ABS4LQT8_9ACTN</name>
<keyword evidence="4 6" id="KW-0472">Membrane</keyword>
<comment type="subcellular location">
    <subcellularLocation>
        <location evidence="1">Membrane</location>
        <topology evidence="1">Multi-pass membrane protein</topology>
    </subcellularLocation>
</comment>
<dbReference type="PANTHER" id="PTHR42718:SF49">
    <property type="entry name" value="EXPORT PROTEIN"/>
    <property type="match status" value="1"/>
</dbReference>
<proteinExistence type="predicted"/>
<evidence type="ECO:0000256" key="6">
    <source>
        <dbReference type="SAM" id="Phobius"/>
    </source>
</evidence>
<dbReference type="SUPFAM" id="SSF103473">
    <property type="entry name" value="MFS general substrate transporter"/>
    <property type="match status" value="1"/>
</dbReference>
<sequence>MTSGALVGEGRWSGILDHFAWRLIYLLPIPASLLAVAFAARLLTDSRAPGSRRLDRPGQITAALAITALVYGIIQGGAESFTEPKVMVVLSTAAVAAVAFVLLERAGSSPMPDLALFRSPAFTATALIAMISFLGLIGFFFALSLYFAMVQRLSTLDAAWCLLYRYLSKQIGALPGVQTVETALSLRRIKQLTYEPTR</sequence>
<keyword evidence="3 6" id="KW-1133">Transmembrane helix</keyword>
<keyword evidence="2 6" id="KW-0812">Transmembrane</keyword>
<dbReference type="EMBL" id="JAGGLP010000005">
    <property type="protein sequence ID" value="MBP2049723.1"/>
    <property type="molecule type" value="Genomic_DNA"/>
</dbReference>
<keyword evidence="8" id="KW-1185">Reference proteome</keyword>
<comment type="caution">
    <text evidence="7">The sequence shown here is derived from an EMBL/GenBank/DDBJ whole genome shotgun (WGS) entry which is preliminary data.</text>
</comment>
<evidence type="ECO:0000256" key="5">
    <source>
        <dbReference type="ARBA" id="ARBA00023251"/>
    </source>
</evidence>
<keyword evidence="5" id="KW-0046">Antibiotic resistance</keyword>
<evidence type="ECO:0008006" key="9">
    <source>
        <dbReference type="Google" id="ProtNLM"/>
    </source>
</evidence>
<organism evidence="7 8">
    <name type="scientific">Streptomyces griseochromogenes</name>
    <dbReference type="NCBI Taxonomy" id="68214"/>
    <lineage>
        <taxon>Bacteria</taxon>
        <taxon>Bacillati</taxon>
        <taxon>Actinomycetota</taxon>
        <taxon>Actinomycetes</taxon>
        <taxon>Kitasatosporales</taxon>
        <taxon>Streptomycetaceae</taxon>
        <taxon>Streptomyces</taxon>
    </lineage>
</organism>
<evidence type="ECO:0000256" key="1">
    <source>
        <dbReference type="ARBA" id="ARBA00004141"/>
    </source>
</evidence>
<dbReference type="Proteomes" id="UP001519309">
    <property type="component" value="Unassembled WGS sequence"/>
</dbReference>